<accession>A0A402SPX2</accession>
<dbReference type="Proteomes" id="UP000885418">
    <property type="component" value="Unassembled WGS sequence"/>
</dbReference>
<gene>
    <name evidence="2" type="ORF">ATP91_23580</name>
    <name evidence="1" type="ORF">ATQ15_13090</name>
</gene>
<dbReference type="Proteomes" id="UP000839515">
    <property type="component" value="Unassembled WGS sequence"/>
</dbReference>
<dbReference type="EMBL" id="RSTW01000009">
    <property type="protein sequence ID" value="MIT44455.1"/>
    <property type="molecule type" value="Genomic_DNA"/>
</dbReference>
<proteinExistence type="predicted"/>
<name>A0A402SPX2_SALER</name>
<evidence type="ECO:0000313" key="2">
    <source>
        <dbReference type="EMBL" id="MIT93225.1"/>
    </source>
</evidence>
<protein>
    <submittedName>
        <fullName evidence="1">Uncharacterized protein</fullName>
    </submittedName>
</protein>
<dbReference type="AlphaFoldDB" id="A0A402SPX2"/>
<organism evidence="1">
    <name type="scientific">Salmonella enterica</name>
    <name type="common">Salmonella choleraesuis</name>
    <dbReference type="NCBI Taxonomy" id="28901"/>
    <lineage>
        <taxon>Bacteria</taxon>
        <taxon>Pseudomonadati</taxon>
        <taxon>Pseudomonadota</taxon>
        <taxon>Gammaproteobacteria</taxon>
        <taxon>Enterobacterales</taxon>
        <taxon>Enterobacteriaceae</taxon>
        <taxon>Salmonella</taxon>
    </lineage>
</organism>
<reference evidence="1" key="1">
    <citation type="submission" date="2018-07" db="EMBL/GenBank/DDBJ databases">
        <authorList>
            <consortium name="GenomeTrakr network: Whole genome sequencing for foodborne pathogen traceback"/>
        </authorList>
    </citation>
    <scope>NUCLEOTIDE SEQUENCE [LARGE SCALE GENOMIC DNA]</scope>
    <source>
        <strain evidence="2">CFSAN034428</strain>
        <strain evidence="1">CFSAN034452</strain>
    </source>
</reference>
<sequence>MCALLKLQHKIKNQLRSILNPFDTKKPIFCMFGKIFKIFDTTLKCFQELSKTFQKNNKKIFFNKLPFVRHWMVFFRLVSFCLFFSEK</sequence>
<dbReference type="EMBL" id="RSTU01000029">
    <property type="protein sequence ID" value="MIT93225.1"/>
    <property type="molecule type" value="Genomic_DNA"/>
</dbReference>
<comment type="caution">
    <text evidence="1">The sequence shown here is derived from an EMBL/GenBank/DDBJ whole genome shotgun (WGS) entry which is preliminary data.</text>
</comment>
<evidence type="ECO:0000313" key="1">
    <source>
        <dbReference type="EMBL" id="MIT44455.1"/>
    </source>
</evidence>